<dbReference type="KEGG" id="bbev:BBEV_0285"/>
<sequence length="445" mass="48328">MKVTYFLSFLLLLLVLPMSVSGNAYIDLDRIQGEDRFQTAIEISKEGWDQADTVILATSTNFPDALAGTPLAAKHDAPILLTGQNQINDETLERILELQAEEVILLGGDQVIPDTIEDQLSDKGIEQITRIGGANRFETAQLIADELEADHAFIVSGTTFPDALSIAPYAAQEGSPVLLTMPDQLPEDTESAMGNYSSTTVIGGEVAITDDVVDSLPQAERVYGENRFDTSAVIAKTYYPDATEAFAATGMDFPDALTGSAAASKLDSPVLLTHTDHTPQDILDYLSSSQIQSINVLGGQVAINEASFESLRNNDLIEGKVSAINSDAFEVFLLVNEARIERDIAPLTFHTGISEVAEEKSRDMNDNDYFAHESPTYGSPTDMLAEFGYPYSGGENLAMGYYSPEAVFEAWMDSAGHKSNILNGSYTHIGVGKDDTYWTQLFTIQ</sequence>
<dbReference type="PATRIC" id="fig|632773.3.peg.303"/>
<dbReference type="InterPro" id="IPR007253">
    <property type="entry name" value="Cell_wall-bd_2"/>
</dbReference>
<evidence type="ECO:0000313" key="2">
    <source>
        <dbReference type="EMBL" id="AOM81679.1"/>
    </source>
</evidence>
<dbReference type="OrthoDB" id="9798386at2"/>
<dbReference type="SUPFAM" id="SSF55797">
    <property type="entry name" value="PR-1-like"/>
    <property type="match status" value="1"/>
</dbReference>
<accession>A0A1D7QRR1</accession>
<dbReference type="Proteomes" id="UP000094463">
    <property type="component" value="Chromosome"/>
</dbReference>
<dbReference type="InterPro" id="IPR051922">
    <property type="entry name" value="Bact_Sporulation_Assoc"/>
</dbReference>
<dbReference type="InterPro" id="IPR014044">
    <property type="entry name" value="CAP_dom"/>
</dbReference>
<protein>
    <recommendedName>
        <fullName evidence="1">SCP domain-containing protein</fullName>
    </recommendedName>
</protein>
<name>A0A1D7QRR1_9BACI</name>
<proteinExistence type="predicted"/>
<organism evidence="2 3">
    <name type="scientific">Salisediminibacterium beveridgei</name>
    <dbReference type="NCBI Taxonomy" id="632773"/>
    <lineage>
        <taxon>Bacteria</taxon>
        <taxon>Bacillati</taxon>
        <taxon>Bacillota</taxon>
        <taxon>Bacilli</taxon>
        <taxon>Bacillales</taxon>
        <taxon>Bacillaceae</taxon>
        <taxon>Salisediminibacterium</taxon>
    </lineage>
</organism>
<dbReference type="Pfam" id="PF00188">
    <property type="entry name" value="CAP"/>
    <property type="match status" value="1"/>
</dbReference>
<keyword evidence="3" id="KW-1185">Reference proteome</keyword>
<dbReference type="InterPro" id="IPR035940">
    <property type="entry name" value="CAP_sf"/>
</dbReference>
<feature type="domain" description="SCP" evidence="1">
    <location>
        <begin position="334"/>
        <end position="432"/>
    </location>
</feature>
<reference evidence="2 3" key="1">
    <citation type="submission" date="2015-08" db="EMBL/GenBank/DDBJ databases">
        <title>The complete genome sequence of Bacillus beveridgei MLTeJB.</title>
        <authorList>
            <person name="Hanson T.E."/>
            <person name="Mesa C."/>
            <person name="Basesman S.M."/>
            <person name="Oremland R.S."/>
        </authorList>
    </citation>
    <scope>NUCLEOTIDE SEQUENCE [LARGE SCALE GENOMIC DNA]</scope>
    <source>
        <strain evidence="2 3">MLTeJB</strain>
    </source>
</reference>
<dbReference type="Gene3D" id="3.40.33.10">
    <property type="entry name" value="CAP"/>
    <property type="match status" value="1"/>
</dbReference>
<dbReference type="STRING" id="632773.BBEV_0285"/>
<dbReference type="CDD" id="cd05379">
    <property type="entry name" value="CAP_bacterial"/>
    <property type="match status" value="1"/>
</dbReference>
<dbReference type="RefSeq" id="WP_069363831.1">
    <property type="nucleotide sequence ID" value="NZ_CP012502.1"/>
</dbReference>
<dbReference type="AlphaFoldDB" id="A0A1D7QRR1"/>
<evidence type="ECO:0000313" key="3">
    <source>
        <dbReference type="Proteomes" id="UP000094463"/>
    </source>
</evidence>
<evidence type="ECO:0000259" key="1">
    <source>
        <dbReference type="Pfam" id="PF00188"/>
    </source>
</evidence>
<dbReference type="PANTHER" id="PTHR30032:SF8">
    <property type="entry name" value="GERMINATION-SPECIFIC N-ACETYLMURAMOYL-L-ALANINE AMIDASE"/>
    <property type="match status" value="1"/>
</dbReference>
<dbReference type="Pfam" id="PF04122">
    <property type="entry name" value="CW_binding_2"/>
    <property type="match status" value="3"/>
</dbReference>
<gene>
    <name evidence="2" type="ORF">BBEV_0285</name>
</gene>
<dbReference type="EMBL" id="CP012502">
    <property type="protein sequence ID" value="AOM81679.1"/>
    <property type="molecule type" value="Genomic_DNA"/>
</dbReference>
<dbReference type="PANTHER" id="PTHR30032">
    <property type="entry name" value="N-ACETYLMURAMOYL-L-ALANINE AMIDASE-RELATED"/>
    <property type="match status" value="1"/>
</dbReference>
<dbReference type="Gene3D" id="3.40.50.12090">
    <property type="match status" value="2"/>
</dbReference>